<gene>
    <name evidence="1" type="ORF">BO78DRAFT_65787</name>
</gene>
<dbReference type="EMBL" id="KZ826316">
    <property type="protein sequence ID" value="PYI12053.1"/>
    <property type="molecule type" value="Genomic_DNA"/>
</dbReference>
<dbReference type="Proteomes" id="UP000248423">
    <property type="component" value="Unassembled WGS sequence"/>
</dbReference>
<evidence type="ECO:0000313" key="1">
    <source>
        <dbReference type="EMBL" id="PYI12053.1"/>
    </source>
</evidence>
<accession>A0A319FNP8</accession>
<dbReference type="AlphaFoldDB" id="A0A319FNP8"/>
<name>A0A319FNP8_ASPSB</name>
<sequence>MRAGEMEGQVSQAVWWPTWLPPQAVPSIHPFIHPPIHPPFPTLSPSALRCDGHPAPRAFPSTRVPSRSMKHSLCFKPGVICYDPRPLPHSLLGSFQGLVPASSLTADYRPPFVTATTPIIINHPCCSSKPACASRRNPPPPSE</sequence>
<proteinExistence type="predicted"/>
<reference evidence="1 2" key="1">
    <citation type="submission" date="2018-02" db="EMBL/GenBank/DDBJ databases">
        <title>The genomes of Aspergillus section Nigri reveals drivers in fungal speciation.</title>
        <authorList>
            <consortium name="DOE Joint Genome Institute"/>
            <person name="Vesth T.C."/>
            <person name="Nybo J."/>
            <person name="Theobald S."/>
            <person name="Brandl J."/>
            <person name="Frisvad J.C."/>
            <person name="Nielsen K.F."/>
            <person name="Lyhne E.K."/>
            <person name="Kogle M.E."/>
            <person name="Kuo A."/>
            <person name="Riley R."/>
            <person name="Clum A."/>
            <person name="Nolan M."/>
            <person name="Lipzen A."/>
            <person name="Salamov A."/>
            <person name="Henrissat B."/>
            <person name="Wiebenga A."/>
            <person name="De vries R.P."/>
            <person name="Grigoriev I.V."/>
            <person name="Mortensen U.H."/>
            <person name="Andersen M.R."/>
            <person name="Baker S.E."/>
        </authorList>
    </citation>
    <scope>NUCLEOTIDE SEQUENCE [LARGE SCALE GENOMIC DNA]</scope>
    <source>
        <strain evidence="1 2">CBS 121057</strain>
    </source>
</reference>
<organism evidence="1 2">
    <name type="scientific">Aspergillus sclerotiicarbonarius (strain CBS 121057 / IBT 28362)</name>
    <dbReference type="NCBI Taxonomy" id="1448318"/>
    <lineage>
        <taxon>Eukaryota</taxon>
        <taxon>Fungi</taxon>
        <taxon>Dikarya</taxon>
        <taxon>Ascomycota</taxon>
        <taxon>Pezizomycotina</taxon>
        <taxon>Eurotiomycetes</taxon>
        <taxon>Eurotiomycetidae</taxon>
        <taxon>Eurotiales</taxon>
        <taxon>Aspergillaceae</taxon>
        <taxon>Aspergillus</taxon>
        <taxon>Aspergillus subgen. Circumdati</taxon>
    </lineage>
</organism>
<keyword evidence="2" id="KW-1185">Reference proteome</keyword>
<protein>
    <submittedName>
        <fullName evidence="1">Uncharacterized protein</fullName>
    </submittedName>
</protein>
<dbReference type="VEuPathDB" id="FungiDB:BO78DRAFT_65787"/>
<evidence type="ECO:0000313" key="2">
    <source>
        <dbReference type="Proteomes" id="UP000248423"/>
    </source>
</evidence>